<name>A0A1J5PJG3_9ZZZZ</name>
<dbReference type="PANTHER" id="PTHR30195">
    <property type="entry name" value="TYPE I SITE-SPECIFIC DEOXYRIBONUCLEASE PROTEIN SUBUNIT M AND R"/>
    <property type="match status" value="1"/>
</dbReference>
<protein>
    <recommendedName>
        <fullName evidence="2">Type I restriction enzyme HindI endonuclease subunit-like C-terminal domain-containing protein</fullName>
    </recommendedName>
</protein>
<dbReference type="AlphaFoldDB" id="A0A1J5PJG3"/>
<evidence type="ECO:0000259" key="2">
    <source>
        <dbReference type="Pfam" id="PF11867"/>
    </source>
</evidence>
<evidence type="ECO:0000256" key="1">
    <source>
        <dbReference type="ARBA" id="ARBA00022747"/>
    </source>
</evidence>
<dbReference type="PANTHER" id="PTHR30195:SF15">
    <property type="entry name" value="TYPE I RESTRICTION ENZYME HINDI ENDONUCLEASE SUBUNIT"/>
    <property type="match status" value="1"/>
</dbReference>
<accession>A0A1J5PJG3</accession>
<feature type="domain" description="Type I restriction enzyme HindI endonuclease subunit-like C-terminal" evidence="2">
    <location>
        <begin position="3"/>
        <end position="244"/>
    </location>
</feature>
<reference evidence="3" key="1">
    <citation type="submission" date="2016-10" db="EMBL/GenBank/DDBJ databases">
        <title>Sequence of Gallionella enrichment culture.</title>
        <authorList>
            <person name="Poehlein A."/>
            <person name="Muehling M."/>
            <person name="Daniel R."/>
        </authorList>
    </citation>
    <scope>NUCLEOTIDE SEQUENCE</scope>
</reference>
<dbReference type="GO" id="GO:0009307">
    <property type="term" value="P:DNA restriction-modification system"/>
    <property type="evidence" value="ECO:0007669"/>
    <property type="project" value="UniProtKB-KW"/>
</dbReference>
<dbReference type="InterPro" id="IPR021810">
    <property type="entry name" value="T1RH-like_C"/>
</dbReference>
<dbReference type="InterPro" id="IPR051268">
    <property type="entry name" value="Type-I_R_enzyme_R_subunit"/>
</dbReference>
<sequence length="250" mass="28041">MLIKDDIAFFQAVKARLVKFEGTGSGRSDNELESTIKQIVDQAISSDKVVDIFEAAGIDKPDITGLEVLSDEFLLEVKGMKRQNLALELLKKLLNDEIKTRSKTNIVKSKKLLEMLEGAIQRYQNNLLSTAEIIQELINIAKEIKKADSEGERLGLTNDEVAFYNALEVNDSAVQVLGDEQLKEIAREITDKVRANATIDWTIRESARAKLMVIVKRTLTKWGYPPDKQAKAIETVLKQAEAMADFMTKN</sequence>
<keyword evidence="1" id="KW-0680">Restriction system</keyword>
<dbReference type="Pfam" id="PF11867">
    <property type="entry name" value="T1RH-like_C"/>
    <property type="match status" value="1"/>
</dbReference>
<comment type="caution">
    <text evidence="3">The sequence shown here is derived from an EMBL/GenBank/DDBJ whole genome shotgun (WGS) entry which is preliminary data.</text>
</comment>
<gene>
    <name evidence="3" type="ORF">GALL_467260</name>
</gene>
<evidence type="ECO:0000313" key="3">
    <source>
        <dbReference type="EMBL" id="OIQ71654.1"/>
    </source>
</evidence>
<organism evidence="3">
    <name type="scientific">mine drainage metagenome</name>
    <dbReference type="NCBI Taxonomy" id="410659"/>
    <lineage>
        <taxon>unclassified sequences</taxon>
        <taxon>metagenomes</taxon>
        <taxon>ecological metagenomes</taxon>
    </lineage>
</organism>
<proteinExistence type="predicted"/>
<dbReference type="EMBL" id="MLJW01003626">
    <property type="protein sequence ID" value="OIQ71654.1"/>
    <property type="molecule type" value="Genomic_DNA"/>
</dbReference>